<gene>
    <name evidence="1" type="ORF">Scep_000818</name>
</gene>
<organism evidence="1 2">
    <name type="scientific">Stephania cephalantha</name>
    <dbReference type="NCBI Taxonomy" id="152367"/>
    <lineage>
        <taxon>Eukaryota</taxon>
        <taxon>Viridiplantae</taxon>
        <taxon>Streptophyta</taxon>
        <taxon>Embryophyta</taxon>
        <taxon>Tracheophyta</taxon>
        <taxon>Spermatophyta</taxon>
        <taxon>Magnoliopsida</taxon>
        <taxon>Ranunculales</taxon>
        <taxon>Menispermaceae</taxon>
        <taxon>Menispermoideae</taxon>
        <taxon>Cissampelideae</taxon>
        <taxon>Stephania</taxon>
    </lineage>
</organism>
<dbReference type="AlphaFoldDB" id="A0AAP0L6S2"/>
<evidence type="ECO:0000313" key="2">
    <source>
        <dbReference type="Proteomes" id="UP001419268"/>
    </source>
</evidence>
<proteinExistence type="predicted"/>
<accession>A0AAP0L6S2</accession>
<dbReference type="EMBL" id="JBBNAG010000001">
    <property type="protein sequence ID" value="KAK9165627.1"/>
    <property type="molecule type" value="Genomic_DNA"/>
</dbReference>
<protein>
    <submittedName>
        <fullName evidence="1">Uncharacterized protein</fullName>
    </submittedName>
</protein>
<name>A0AAP0L6S2_9MAGN</name>
<keyword evidence="2" id="KW-1185">Reference proteome</keyword>
<reference evidence="1 2" key="1">
    <citation type="submission" date="2024-01" db="EMBL/GenBank/DDBJ databases">
        <title>Genome assemblies of Stephania.</title>
        <authorList>
            <person name="Yang L."/>
        </authorList>
    </citation>
    <scope>NUCLEOTIDE SEQUENCE [LARGE SCALE GENOMIC DNA]</scope>
    <source>
        <strain evidence="1">JXDWG</strain>
        <tissue evidence="1">Leaf</tissue>
    </source>
</reference>
<dbReference type="Proteomes" id="UP001419268">
    <property type="component" value="Unassembled WGS sequence"/>
</dbReference>
<comment type="caution">
    <text evidence="1">The sequence shown here is derived from an EMBL/GenBank/DDBJ whole genome shotgun (WGS) entry which is preliminary data.</text>
</comment>
<evidence type="ECO:0000313" key="1">
    <source>
        <dbReference type="EMBL" id="KAK9165627.1"/>
    </source>
</evidence>
<sequence length="54" mass="5632">MAHFLRPVPMIVWAANPPGSLDFTYFSRLAVSGSTGEATAAAEAEAIGARRVGL</sequence>